<keyword evidence="3" id="KW-1185">Reference proteome</keyword>
<reference evidence="2 3" key="1">
    <citation type="submission" date="2020-03" db="EMBL/GenBank/DDBJ databases">
        <title>Whole genome shotgun sequence of Phytohabitans houttuyneae NBRC 108639.</title>
        <authorList>
            <person name="Komaki H."/>
            <person name="Tamura T."/>
        </authorList>
    </citation>
    <scope>NUCLEOTIDE SEQUENCE [LARGE SCALE GENOMIC DNA]</scope>
    <source>
        <strain evidence="2 3">NBRC 108639</strain>
    </source>
</reference>
<evidence type="ECO:0000259" key="1">
    <source>
        <dbReference type="Pfam" id="PF13649"/>
    </source>
</evidence>
<dbReference type="Pfam" id="PF13649">
    <property type="entry name" value="Methyltransf_25"/>
    <property type="match status" value="1"/>
</dbReference>
<sequence>MPRALAGRTPTPPPVEITDLLWEWDASGTRRPVAVEAAGQRRAARLVRRMPARDGLLDPAAVDALLLRVHYELQRLEEELQLGRRIAQTVAPWVRDLGGGRPVRVVDVGCGLGYVLRWLAAHRPLGPDVELVGVDLNRHLVAHAADLAAAEGLPCRFVAGDAFAPGVAVDGGTPCVMVSSGLLHHLPAGALPSFFAAQNRLGVAAFAHWDVRPGPWSTLGAWVLHAARMREPVSRHDGVLSVRRAHPAAALLEAARAGAPGYEVACADGPAWLPRPLDVLRPVTGVRAAA</sequence>
<feature type="domain" description="Methyltransferase" evidence="1">
    <location>
        <begin position="105"/>
        <end position="198"/>
    </location>
</feature>
<dbReference type="SUPFAM" id="SSF53335">
    <property type="entry name" value="S-adenosyl-L-methionine-dependent methyltransferases"/>
    <property type="match status" value="1"/>
</dbReference>
<protein>
    <recommendedName>
        <fullName evidence="1">Methyltransferase domain-containing protein</fullName>
    </recommendedName>
</protein>
<accession>A0A6V8KPL7</accession>
<dbReference type="RefSeq" id="WP_178134987.1">
    <property type="nucleotide sequence ID" value="NZ_BAABGO010000010.1"/>
</dbReference>
<name>A0A6V8KPL7_9ACTN</name>
<gene>
    <name evidence="2" type="ORF">Phou_068050</name>
</gene>
<dbReference type="EMBL" id="BLPF01000002">
    <property type="protein sequence ID" value="GFJ82625.1"/>
    <property type="molecule type" value="Genomic_DNA"/>
</dbReference>
<dbReference type="InterPro" id="IPR041698">
    <property type="entry name" value="Methyltransf_25"/>
</dbReference>
<evidence type="ECO:0000313" key="3">
    <source>
        <dbReference type="Proteomes" id="UP000482800"/>
    </source>
</evidence>
<proteinExistence type="predicted"/>
<dbReference type="Gene3D" id="3.40.50.150">
    <property type="entry name" value="Vaccinia Virus protein VP39"/>
    <property type="match status" value="1"/>
</dbReference>
<organism evidence="2 3">
    <name type="scientific">Phytohabitans houttuyneae</name>
    <dbReference type="NCBI Taxonomy" id="1076126"/>
    <lineage>
        <taxon>Bacteria</taxon>
        <taxon>Bacillati</taxon>
        <taxon>Actinomycetota</taxon>
        <taxon>Actinomycetes</taxon>
        <taxon>Micromonosporales</taxon>
        <taxon>Micromonosporaceae</taxon>
    </lineage>
</organism>
<dbReference type="AlphaFoldDB" id="A0A6V8KPL7"/>
<evidence type="ECO:0000313" key="2">
    <source>
        <dbReference type="EMBL" id="GFJ82625.1"/>
    </source>
</evidence>
<dbReference type="CDD" id="cd02440">
    <property type="entry name" value="AdoMet_MTases"/>
    <property type="match status" value="1"/>
</dbReference>
<comment type="caution">
    <text evidence="2">The sequence shown here is derived from an EMBL/GenBank/DDBJ whole genome shotgun (WGS) entry which is preliminary data.</text>
</comment>
<dbReference type="Proteomes" id="UP000482800">
    <property type="component" value="Unassembled WGS sequence"/>
</dbReference>
<reference evidence="2 3" key="2">
    <citation type="submission" date="2020-03" db="EMBL/GenBank/DDBJ databases">
        <authorList>
            <person name="Ichikawa N."/>
            <person name="Kimura A."/>
            <person name="Kitahashi Y."/>
            <person name="Uohara A."/>
        </authorList>
    </citation>
    <scope>NUCLEOTIDE SEQUENCE [LARGE SCALE GENOMIC DNA]</scope>
    <source>
        <strain evidence="2 3">NBRC 108639</strain>
    </source>
</reference>
<dbReference type="InterPro" id="IPR029063">
    <property type="entry name" value="SAM-dependent_MTases_sf"/>
</dbReference>